<dbReference type="GO" id="GO:0030436">
    <property type="term" value="P:asexual sporulation"/>
    <property type="evidence" value="ECO:0007669"/>
    <property type="project" value="InterPro"/>
</dbReference>
<name>A0AB35Y2R5_9FIRM</name>
<dbReference type="AlphaFoldDB" id="A0AB35Y2R5"/>
<dbReference type="EMBL" id="JBBFGL010000002">
    <property type="protein sequence ID" value="MEJ5194942.1"/>
    <property type="molecule type" value="Genomic_DNA"/>
</dbReference>
<keyword evidence="1" id="KW-0472">Membrane</keyword>
<feature type="transmembrane region" description="Helical" evidence="1">
    <location>
        <begin position="60"/>
        <end position="80"/>
    </location>
</feature>
<dbReference type="Pfam" id="PF03419">
    <property type="entry name" value="Peptidase_U4"/>
    <property type="match status" value="1"/>
</dbReference>
<comment type="caution">
    <text evidence="2">The sequence shown here is derived from an EMBL/GenBank/DDBJ whole genome shotgun (WGS) entry which is preliminary data.</text>
</comment>
<feature type="transmembrane region" description="Helical" evidence="1">
    <location>
        <begin position="36"/>
        <end position="54"/>
    </location>
</feature>
<dbReference type="GO" id="GO:0006508">
    <property type="term" value="P:proteolysis"/>
    <property type="evidence" value="ECO:0007669"/>
    <property type="project" value="InterPro"/>
</dbReference>
<dbReference type="RefSeq" id="WP_339394688.1">
    <property type="nucleotide sequence ID" value="NZ_JBBFGL010000002.1"/>
</dbReference>
<keyword evidence="1" id="KW-1133">Transmembrane helix</keyword>
<accession>A0AB35Y2R5</accession>
<feature type="transmembrane region" description="Helical" evidence="1">
    <location>
        <begin position="124"/>
        <end position="143"/>
    </location>
</feature>
<dbReference type="EC" id="3.4.23.-" evidence="2"/>
<dbReference type="GO" id="GO:0004190">
    <property type="term" value="F:aspartic-type endopeptidase activity"/>
    <property type="evidence" value="ECO:0007669"/>
    <property type="project" value="InterPro"/>
</dbReference>
<evidence type="ECO:0000313" key="3">
    <source>
        <dbReference type="Proteomes" id="UP001373196"/>
    </source>
</evidence>
<reference evidence="2" key="1">
    <citation type="submission" date="2024-03" db="EMBL/GenBank/DDBJ databases">
        <authorList>
            <person name="Plomp N."/>
            <person name="Harmsen H.J."/>
        </authorList>
    </citation>
    <scope>NUCLEOTIDE SEQUENCE</scope>
    <source>
        <strain evidence="2">HTF-128</strain>
    </source>
</reference>
<dbReference type="Proteomes" id="UP001373196">
    <property type="component" value="Unassembled WGS sequence"/>
</dbReference>
<evidence type="ECO:0000256" key="1">
    <source>
        <dbReference type="SAM" id="Phobius"/>
    </source>
</evidence>
<sequence length="280" mass="29073">MKTVIYLDELLLTNFLAAAMLLLCTGLLCARQCSGLRLLAGSAAAAVSSLGILLPELPGAAAVLCKVFTCGAVVAAAYGVPGPRGFARLCAWYLLLNLLLCGAVVLPGVQSANLCVYFALSPGRLLLCCGAVSALLRAVLFCFGRAGPRSVAAVLELDGAALPVQALCDTGFSMQDPLSGRAVVLLHYPSVRDGLPQALRTFLDSYFACGAAPPPELGVRLVPCTTIAGHCVLPAVPAKALRVGSRRVQGFLAAFCRPETPPEHWTALLDSELAGQLGIR</sequence>
<evidence type="ECO:0000313" key="2">
    <source>
        <dbReference type="EMBL" id="MEJ5194942.1"/>
    </source>
</evidence>
<keyword evidence="1" id="KW-0812">Transmembrane</keyword>
<protein>
    <submittedName>
        <fullName evidence="2">Sigma-E processing peptidase SpoIIGA</fullName>
        <ecNumber evidence="2">3.4.23.-</ecNumber>
    </submittedName>
</protein>
<proteinExistence type="predicted"/>
<feature type="transmembrane region" description="Helical" evidence="1">
    <location>
        <begin position="12"/>
        <end position="29"/>
    </location>
</feature>
<feature type="transmembrane region" description="Helical" evidence="1">
    <location>
        <begin position="92"/>
        <end position="112"/>
    </location>
</feature>
<gene>
    <name evidence="2" type="ORF">WF834_01920</name>
</gene>
<organism evidence="2 3">
    <name type="scientific">Faecalibacterium wellingii</name>
    <dbReference type="NCBI Taxonomy" id="2929491"/>
    <lineage>
        <taxon>Bacteria</taxon>
        <taxon>Bacillati</taxon>
        <taxon>Bacillota</taxon>
        <taxon>Clostridia</taxon>
        <taxon>Eubacteriales</taxon>
        <taxon>Oscillospiraceae</taxon>
        <taxon>Faecalibacterium</taxon>
    </lineage>
</organism>
<dbReference type="InterPro" id="IPR005081">
    <property type="entry name" value="SpoIIGA"/>
</dbReference>
<keyword evidence="2" id="KW-0378">Hydrolase</keyword>